<sequence>MNLDIFRIIVMVSFYPGQKANELAKGAQERYERALEWLKIEEAATNKLAGEYGELQLQVIKETIKRFVDFVERTGRKASESERRLLEGMDFSVQQIKEYKAAAVGAEQYFGAGAKSVGAAAAGYGGAIGVATSIGAASTGTAISGLSGAAAWNATLAWFGGGAIAAGGGGMALGTVVLGGITILPALAIGGFFAASEGEKAMTKAREHEGKVNKAITEISRAKDVAKKVTQRITELKGVFESINSHAVVALNELESQPFDSKRDADKFQQVGTLMKSLIEILKTPVLNSDGKLNLGTVTIIEKYRILPGK</sequence>
<name>A0A1B7VH75_APHFL</name>
<dbReference type="AlphaFoldDB" id="A0A1B7VH75"/>
<evidence type="ECO:0000313" key="2">
    <source>
        <dbReference type="Proteomes" id="UP000092382"/>
    </source>
</evidence>
<reference evidence="1 2" key="1">
    <citation type="submission" date="2015-09" db="EMBL/GenBank/DDBJ databases">
        <title>Whole genome shotgun sequence assembly of Aphanizomenon flos-aquae UKL13.</title>
        <authorList>
            <person name="Driscoll C."/>
        </authorList>
    </citation>
    <scope>NUCLEOTIDE SEQUENCE [LARGE SCALE GENOMIC DNA]</scope>
    <source>
        <strain evidence="1">MDT13</strain>
    </source>
</reference>
<protein>
    <submittedName>
        <fullName evidence="1">Uncharacterized protein</fullName>
    </submittedName>
</protein>
<evidence type="ECO:0000313" key="1">
    <source>
        <dbReference type="EMBL" id="OBQ17557.1"/>
    </source>
</evidence>
<gene>
    <name evidence="1" type="ORF">AN481_18840</name>
</gene>
<dbReference type="STRING" id="1803587.GCA_001593825_00497"/>
<proteinExistence type="predicted"/>
<comment type="caution">
    <text evidence="1">The sequence shown here is derived from an EMBL/GenBank/DDBJ whole genome shotgun (WGS) entry which is preliminary data.</text>
</comment>
<dbReference type="PATRIC" id="fig|1710894.3.peg.3265"/>
<accession>A0A1B7VH75</accession>
<dbReference type="Proteomes" id="UP000092382">
    <property type="component" value="Unassembled WGS sequence"/>
</dbReference>
<dbReference type="EMBL" id="LJOY01000115">
    <property type="protein sequence ID" value="OBQ17557.1"/>
    <property type="molecule type" value="Genomic_DNA"/>
</dbReference>
<organism evidence="1 2">
    <name type="scientific">Aphanizomenon flos-aquae LD13</name>
    <dbReference type="NCBI Taxonomy" id="1710894"/>
    <lineage>
        <taxon>Bacteria</taxon>
        <taxon>Bacillati</taxon>
        <taxon>Cyanobacteriota</taxon>
        <taxon>Cyanophyceae</taxon>
        <taxon>Nostocales</taxon>
        <taxon>Aphanizomenonaceae</taxon>
        <taxon>Aphanizomenon</taxon>
    </lineage>
</organism>